<dbReference type="InterPro" id="IPR027417">
    <property type="entry name" value="P-loop_NTPase"/>
</dbReference>
<dbReference type="GO" id="GO:0005525">
    <property type="term" value="F:GTP binding"/>
    <property type="evidence" value="ECO:0007669"/>
    <property type="project" value="UniProtKB-KW"/>
</dbReference>
<dbReference type="CDD" id="cd04164">
    <property type="entry name" value="trmE"/>
    <property type="match status" value="1"/>
</dbReference>
<dbReference type="NCBIfam" id="TIGR00231">
    <property type="entry name" value="small_GTP"/>
    <property type="match status" value="1"/>
</dbReference>
<proteinExistence type="predicted"/>
<dbReference type="EnsemblPlants" id="HORVU.MOREX.r3.7HG0693240.1">
    <property type="protein sequence ID" value="HORVU.MOREX.r3.7HG0693240.1"/>
    <property type="gene ID" value="HORVU.MOREX.r3.7HG0693240"/>
</dbReference>
<dbReference type="InterPro" id="IPR006073">
    <property type="entry name" value="GTP-bd"/>
</dbReference>
<dbReference type="SUPFAM" id="SSF52540">
    <property type="entry name" value="P-loop containing nucleoside triphosphate hydrolases"/>
    <property type="match status" value="1"/>
</dbReference>
<dbReference type="InterPro" id="IPR005225">
    <property type="entry name" value="Small_GTP-bd"/>
</dbReference>
<reference evidence="5" key="2">
    <citation type="submission" date="2020-10" db="EMBL/GenBank/DDBJ databases">
        <authorList>
            <person name="Scholz U."/>
            <person name="Mascher M."/>
            <person name="Fiebig A."/>
        </authorList>
    </citation>
    <scope>NUCLEOTIDE SEQUENCE [LARGE SCALE GENOMIC DNA]</scope>
    <source>
        <strain evidence="5">cv. Morex</strain>
    </source>
</reference>
<dbReference type="GO" id="GO:0030488">
    <property type="term" value="P:tRNA methylation"/>
    <property type="evidence" value="ECO:0000318"/>
    <property type="project" value="GO_Central"/>
</dbReference>
<dbReference type="AlphaFoldDB" id="A0A8I6YF85"/>
<evidence type="ECO:0000259" key="4">
    <source>
        <dbReference type="Pfam" id="PF12631"/>
    </source>
</evidence>
<accession>A0A8I6YF85</accession>
<dbReference type="Gene3D" id="3.40.50.300">
    <property type="entry name" value="P-loop containing nucleotide triphosphate hydrolases"/>
    <property type="match status" value="1"/>
</dbReference>
<dbReference type="PANTHER" id="PTHR42714">
    <property type="entry name" value="TRNA MODIFICATION GTPASE GTPBP3"/>
    <property type="match status" value="1"/>
</dbReference>
<evidence type="ECO:0000313" key="5">
    <source>
        <dbReference type="EnsemblPlants" id="HORVU.MOREX.r3.7HG0693240.1"/>
    </source>
</evidence>
<dbReference type="GO" id="GO:0002098">
    <property type="term" value="P:tRNA wobble uridine modification"/>
    <property type="evidence" value="ECO:0000318"/>
    <property type="project" value="GO_Central"/>
</dbReference>
<reference evidence="6" key="1">
    <citation type="journal article" date="2012" name="Nature">
        <title>A physical, genetic and functional sequence assembly of the barley genome.</title>
        <authorList>
            <consortium name="The International Barley Genome Sequencing Consortium"/>
            <person name="Mayer K.F."/>
            <person name="Waugh R."/>
            <person name="Brown J.W."/>
            <person name="Schulman A."/>
            <person name="Langridge P."/>
            <person name="Platzer M."/>
            <person name="Fincher G.B."/>
            <person name="Muehlbauer G.J."/>
            <person name="Sato K."/>
            <person name="Close T.J."/>
            <person name="Wise R.P."/>
            <person name="Stein N."/>
        </authorList>
    </citation>
    <scope>NUCLEOTIDE SEQUENCE [LARGE SCALE GENOMIC DNA]</scope>
    <source>
        <strain evidence="6">cv. Morex</strain>
    </source>
</reference>
<dbReference type="GO" id="GO:0005737">
    <property type="term" value="C:cytoplasm"/>
    <property type="evidence" value="ECO:0000318"/>
    <property type="project" value="GO_Central"/>
</dbReference>
<dbReference type="FunFam" id="3.40.50.300:FF:000494">
    <property type="entry name" value="tRNA modification GTPase MnmE"/>
    <property type="match status" value="1"/>
</dbReference>
<keyword evidence="1" id="KW-0547">Nucleotide-binding</keyword>
<dbReference type="InterPro" id="IPR025867">
    <property type="entry name" value="MnmE_helical"/>
</dbReference>
<organism evidence="5 6">
    <name type="scientific">Hordeum vulgare subsp. vulgare</name>
    <name type="common">Domesticated barley</name>
    <dbReference type="NCBI Taxonomy" id="112509"/>
    <lineage>
        <taxon>Eukaryota</taxon>
        <taxon>Viridiplantae</taxon>
        <taxon>Streptophyta</taxon>
        <taxon>Embryophyta</taxon>
        <taxon>Tracheophyta</taxon>
        <taxon>Spermatophyta</taxon>
        <taxon>Magnoliopsida</taxon>
        <taxon>Liliopsida</taxon>
        <taxon>Poales</taxon>
        <taxon>Poaceae</taxon>
        <taxon>BOP clade</taxon>
        <taxon>Pooideae</taxon>
        <taxon>Triticodae</taxon>
        <taxon>Triticeae</taxon>
        <taxon>Hordeinae</taxon>
        <taxon>Hordeum</taxon>
    </lineage>
</organism>
<name>A0A8I6YF85_HORVV</name>
<keyword evidence="2" id="KW-0342">GTP-binding</keyword>
<evidence type="ECO:0000259" key="3">
    <source>
        <dbReference type="Pfam" id="PF01926"/>
    </source>
</evidence>
<dbReference type="Pfam" id="PF01926">
    <property type="entry name" value="MMR_HSR1"/>
    <property type="match status" value="1"/>
</dbReference>
<dbReference type="Proteomes" id="UP000011116">
    <property type="component" value="Chromosome 7H"/>
</dbReference>
<evidence type="ECO:0008006" key="7">
    <source>
        <dbReference type="Google" id="ProtNLM"/>
    </source>
</evidence>
<feature type="domain" description="MnmE helical" evidence="4">
    <location>
        <begin position="7"/>
        <end position="275"/>
    </location>
</feature>
<evidence type="ECO:0000313" key="6">
    <source>
        <dbReference type="Proteomes" id="UP000011116"/>
    </source>
</evidence>
<keyword evidence="6" id="KW-1185">Reference proteome</keyword>
<dbReference type="InterPro" id="IPR031168">
    <property type="entry name" value="G_TrmE"/>
</dbReference>
<sequence length="278" mass="30277">MPPLDPMMLLIKINSMRQEVQDALDTTKYDKLLLSGLQIAIIGHPNVGKSSLLNAWSKSERAIVTEIAGTTRDIVEANVSICGIPVTLLETAGISETGDIVEKIGVERSETAALGADMVIMTISIVDGWTEDDTKLIKRVMIDKECSGSAVPMVLVINKVDCTPFFPGEEFEKFSGIFRKHVHTCAVTGKGISELESAVIEVRGLESVPSGGRRWTVNQLMRTQEAFTGLESSINEQLSLDFWTIDLRDAALALATISGEEISEEVLSNIFSKFCIGK</sequence>
<dbReference type="PRINTS" id="PR00449">
    <property type="entry name" value="RASTRNSFRMNG"/>
</dbReference>
<dbReference type="PANTHER" id="PTHR42714:SF2">
    <property type="entry name" value="TRNA MODIFICATION GTPASE GTPBP3, MITOCHONDRIAL"/>
    <property type="match status" value="1"/>
</dbReference>
<reference evidence="5" key="3">
    <citation type="submission" date="2022-01" db="UniProtKB">
        <authorList>
            <consortium name="EnsemblPlants"/>
        </authorList>
    </citation>
    <scope>IDENTIFICATION</scope>
    <source>
        <strain evidence="5">subsp. vulgare</strain>
    </source>
</reference>
<protein>
    <recommendedName>
        <fullName evidence="7">TrmE-type G domain-containing protein</fullName>
    </recommendedName>
</protein>
<dbReference type="Gramene" id="HORVU.MOREX.r3.7HG0693240.1">
    <property type="protein sequence ID" value="HORVU.MOREX.r3.7HG0693240.1"/>
    <property type="gene ID" value="HORVU.MOREX.r3.7HG0693240"/>
</dbReference>
<dbReference type="Pfam" id="PF12631">
    <property type="entry name" value="MnmE_helical"/>
    <property type="match status" value="1"/>
</dbReference>
<feature type="domain" description="G" evidence="3">
    <location>
        <begin position="38"/>
        <end position="159"/>
    </location>
</feature>
<dbReference type="GO" id="GO:0005829">
    <property type="term" value="C:cytosol"/>
    <property type="evidence" value="ECO:0000318"/>
    <property type="project" value="GO_Central"/>
</dbReference>
<dbReference type="SUPFAM" id="SSF116878">
    <property type="entry name" value="TrmE connector domain"/>
    <property type="match status" value="1"/>
</dbReference>
<evidence type="ECO:0000256" key="2">
    <source>
        <dbReference type="ARBA" id="ARBA00023134"/>
    </source>
</evidence>
<dbReference type="SMR" id="A0A8I6YF85"/>
<evidence type="ECO:0000256" key="1">
    <source>
        <dbReference type="ARBA" id="ARBA00022741"/>
    </source>
</evidence>